<name>A0AAV2YJ57_9STRA</name>
<dbReference type="GO" id="GO:0016018">
    <property type="term" value="F:cyclosporin A binding"/>
    <property type="evidence" value="ECO:0007669"/>
    <property type="project" value="TreeGrafter"/>
</dbReference>
<proteinExistence type="inferred from homology"/>
<dbReference type="Proteomes" id="UP001146120">
    <property type="component" value="Unassembled WGS sequence"/>
</dbReference>
<dbReference type="InterPro" id="IPR002130">
    <property type="entry name" value="Cyclophilin-type_PPIase_dom"/>
</dbReference>
<feature type="domain" description="PPIase cyclophilin-type" evidence="6">
    <location>
        <begin position="53"/>
        <end position="216"/>
    </location>
</feature>
<evidence type="ECO:0000313" key="8">
    <source>
        <dbReference type="Proteomes" id="UP001146120"/>
    </source>
</evidence>
<comment type="caution">
    <text evidence="7">The sequence shown here is derived from an EMBL/GenBank/DDBJ whole genome shotgun (WGS) entry which is preliminary data.</text>
</comment>
<keyword evidence="8" id="KW-1185">Reference proteome</keyword>
<dbReference type="GO" id="GO:0006457">
    <property type="term" value="P:protein folding"/>
    <property type="evidence" value="ECO:0007669"/>
    <property type="project" value="InterPro"/>
</dbReference>
<feature type="region of interest" description="Disordered" evidence="5">
    <location>
        <begin position="219"/>
        <end position="246"/>
    </location>
</feature>
<evidence type="ECO:0000256" key="3">
    <source>
        <dbReference type="ARBA" id="ARBA00023235"/>
    </source>
</evidence>
<sequence length="300" mass="32623">MVLTLAAVFAGGYGLAYFFGPAPSFEDPKKAVGLGLPAKDAFAGPLVITDKVFFDVGINDNYAGKIVMGLYGDVQPKTVANFRALCTGEHGPGKQGVPLHYKGSPFHRVIPGFMIQGGDFTHRNGTGGESIYGRRFADEDLSVLHAGPGTLSMANAGPNTNGSQFFICTAETPWLDGRHVVFGRVLEGMDVVETIESLGSRSGKTQAKVHILNCGVLDDKPSTRSEEEEGDSLSNDADDKAVDRAPARLTREEMVERLESLREIEGNFKVKKSEIEESMYHQVMDEIVREKARLKAELRK</sequence>
<feature type="compositionally biased region" description="Basic and acidic residues" evidence="5">
    <location>
        <begin position="237"/>
        <end position="246"/>
    </location>
</feature>
<dbReference type="EMBL" id="DAKRPA010000266">
    <property type="protein sequence ID" value="DAZ94141.1"/>
    <property type="molecule type" value="Genomic_DNA"/>
</dbReference>
<dbReference type="CDD" id="cd01926">
    <property type="entry name" value="cyclophilin_ABH_like"/>
    <property type="match status" value="1"/>
</dbReference>
<evidence type="ECO:0000313" key="7">
    <source>
        <dbReference type="EMBL" id="DAZ94141.1"/>
    </source>
</evidence>
<comment type="similarity">
    <text evidence="1 4">Belongs to the cyclophilin-type PPIase family.</text>
</comment>
<keyword evidence="3 4" id="KW-0413">Isomerase</keyword>
<dbReference type="InterPro" id="IPR029000">
    <property type="entry name" value="Cyclophilin-like_dom_sf"/>
</dbReference>
<protein>
    <recommendedName>
        <fullName evidence="4">Peptidyl-prolyl cis-trans isomerase</fullName>
        <shortName evidence="4">PPIase</shortName>
        <ecNumber evidence="4">5.2.1.8</ecNumber>
    </recommendedName>
</protein>
<dbReference type="SUPFAM" id="SSF50891">
    <property type="entry name" value="Cyclophilin-like"/>
    <property type="match status" value="1"/>
</dbReference>
<evidence type="ECO:0000259" key="6">
    <source>
        <dbReference type="PROSITE" id="PS50072"/>
    </source>
</evidence>
<gene>
    <name evidence="7" type="ORF">N0F65_007341</name>
</gene>
<dbReference type="PRINTS" id="PR00153">
    <property type="entry name" value="CSAPPISMRASE"/>
</dbReference>
<reference evidence="7" key="1">
    <citation type="submission" date="2022-11" db="EMBL/GenBank/DDBJ databases">
        <authorList>
            <person name="Morgan W.R."/>
            <person name="Tartar A."/>
        </authorList>
    </citation>
    <scope>NUCLEOTIDE SEQUENCE</scope>
    <source>
        <strain evidence="7">ARSEF 373</strain>
    </source>
</reference>
<dbReference type="FunFam" id="2.40.100.10:FF:000002">
    <property type="entry name" value="Peptidyl-prolyl cis-trans isomerase"/>
    <property type="match status" value="1"/>
</dbReference>
<organism evidence="7 8">
    <name type="scientific">Lagenidium giganteum</name>
    <dbReference type="NCBI Taxonomy" id="4803"/>
    <lineage>
        <taxon>Eukaryota</taxon>
        <taxon>Sar</taxon>
        <taxon>Stramenopiles</taxon>
        <taxon>Oomycota</taxon>
        <taxon>Peronosporomycetes</taxon>
        <taxon>Pythiales</taxon>
        <taxon>Pythiaceae</taxon>
    </lineage>
</organism>
<evidence type="ECO:0000256" key="1">
    <source>
        <dbReference type="ARBA" id="ARBA00007365"/>
    </source>
</evidence>
<dbReference type="AlphaFoldDB" id="A0AAV2YJ57"/>
<dbReference type="GO" id="GO:0003755">
    <property type="term" value="F:peptidyl-prolyl cis-trans isomerase activity"/>
    <property type="evidence" value="ECO:0007669"/>
    <property type="project" value="UniProtKB-UniRule"/>
</dbReference>
<dbReference type="Pfam" id="PF00160">
    <property type="entry name" value="Pro_isomerase"/>
    <property type="match status" value="1"/>
</dbReference>
<comment type="function">
    <text evidence="4">PPIases accelerate the folding of proteins. It catalyzes the cis-trans isomerization of proline imidic peptide bonds in oligopeptides.</text>
</comment>
<evidence type="ECO:0000256" key="4">
    <source>
        <dbReference type="RuleBase" id="RU363019"/>
    </source>
</evidence>
<dbReference type="InterPro" id="IPR020892">
    <property type="entry name" value="Cyclophilin-type_PPIase_CS"/>
</dbReference>
<evidence type="ECO:0000256" key="5">
    <source>
        <dbReference type="SAM" id="MobiDB-lite"/>
    </source>
</evidence>
<keyword evidence="2 4" id="KW-0697">Rotamase</keyword>
<dbReference type="GO" id="GO:0005737">
    <property type="term" value="C:cytoplasm"/>
    <property type="evidence" value="ECO:0007669"/>
    <property type="project" value="TreeGrafter"/>
</dbReference>
<dbReference type="PANTHER" id="PTHR11071:SF561">
    <property type="entry name" value="PEPTIDYL-PROLYL CIS-TRANS ISOMERASE D-RELATED"/>
    <property type="match status" value="1"/>
</dbReference>
<dbReference type="PANTHER" id="PTHR11071">
    <property type="entry name" value="PEPTIDYL-PROLYL CIS-TRANS ISOMERASE"/>
    <property type="match status" value="1"/>
</dbReference>
<dbReference type="PROSITE" id="PS50072">
    <property type="entry name" value="CSA_PPIASE_2"/>
    <property type="match status" value="1"/>
</dbReference>
<reference evidence="7" key="2">
    <citation type="journal article" date="2023" name="Microbiol Resour">
        <title>Decontamination and Annotation of the Draft Genome Sequence of the Oomycete Lagenidium giganteum ARSEF 373.</title>
        <authorList>
            <person name="Morgan W.R."/>
            <person name="Tartar A."/>
        </authorList>
    </citation>
    <scope>NUCLEOTIDE SEQUENCE</scope>
    <source>
        <strain evidence="7">ARSEF 373</strain>
    </source>
</reference>
<dbReference type="EC" id="5.2.1.8" evidence="4"/>
<accession>A0AAV2YJ57</accession>
<comment type="catalytic activity">
    <reaction evidence="4">
        <text>[protein]-peptidylproline (omega=180) = [protein]-peptidylproline (omega=0)</text>
        <dbReference type="Rhea" id="RHEA:16237"/>
        <dbReference type="Rhea" id="RHEA-COMP:10747"/>
        <dbReference type="Rhea" id="RHEA-COMP:10748"/>
        <dbReference type="ChEBI" id="CHEBI:83833"/>
        <dbReference type="ChEBI" id="CHEBI:83834"/>
        <dbReference type="EC" id="5.2.1.8"/>
    </reaction>
</comment>
<dbReference type="PROSITE" id="PS00170">
    <property type="entry name" value="CSA_PPIASE_1"/>
    <property type="match status" value="1"/>
</dbReference>
<dbReference type="Gene3D" id="2.40.100.10">
    <property type="entry name" value="Cyclophilin-like"/>
    <property type="match status" value="1"/>
</dbReference>
<evidence type="ECO:0000256" key="2">
    <source>
        <dbReference type="ARBA" id="ARBA00023110"/>
    </source>
</evidence>